<dbReference type="InterPro" id="IPR001210">
    <property type="entry name" value="Ribosomal_eS17"/>
</dbReference>
<organism evidence="2 3">
    <name type="scientific">Neovison vison</name>
    <name type="common">American mink</name>
    <name type="synonym">Mustela vison</name>
    <dbReference type="NCBI Taxonomy" id="452646"/>
    <lineage>
        <taxon>Eukaryota</taxon>
        <taxon>Metazoa</taxon>
        <taxon>Chordata</taxon>
        <taxon>Craniata</taxon>
        <taxon>Vertebrata</taxon>
        <taxon>Euteleostomi</taxon>
        <taxon>Mammalia</taxon>
        <taxon>Eutheria</taxon>
        <taxon>Laurasiatheria</taxon>
        <taxon>Carnivora</taxon>
        <taxon>Caniformia</taxon>
        <taxon>Musteloidea</taxon>
        <taxon>Mustelidae</taxon>
        <taxon>Mustelinae</taxon>
        <taxon>Neogale</taxon>
    </lineage>
</organism>
<keyword evidence="3" id="KW-1185">Reference proteome</keyword>
<evidence type="ECO:0000313" key="2">
    <source>
        <dbReference type="Ensembl" id="ENSNVIP00000020481.1"/>
    </source>
</evidence>
<dbReference type="Ensembl" id="ENSNVIT00000023850.1">
    <property type="protein sequence ID" value="ENSNVIP00000020481.1"/>
    <property type="gene ID" value="ENSNVIG00000016043.1"/>
</dbReference>
<feature type="compositionally biased region" description="Polar residues" evidence="1">
    <location>
        <begin position="52"/>
        <end position="75"/>
    </location>
</feature>
<dbReference type="PANTHER" id="PTHR10732">
    <property type="entry name" value="40S RIBOSOMAL PROTEIN S17"/>
    <property type="match status" value="1"/>
</dbReference>
<evidence type="ECO:0000256" key="1">
    <source>
        <dbReference type="SAM" id="MobiDB-lite"/>
    </source>
</evidence>
<dbReference type="GeneTree" id="ENSGT00390000006548"/>
<dbReference type="PANTHER" id="PTHR10732:SF14">
    <property type="entry name" value="SMALL RIBOSOMAL SUBUNIT PROTEIN ES17"/>
    <property type="match status" value="1"/>
</dbReference>
<dbReference type="AlphaFoldDB" id="A0A8C7ESL1"/>
<feature type="region of interest" description="Disordered" evidence="1">
    <location>
        <begin position="52"/>
        <end position="81"/>
    </location>
</feature>
<dbReference type="GO" id="GO:0005840">
    <property type="term" value="C:ribosome"/>
    <property type="evidence" value="ECO:0007669"/>
    <property type="project" value="InterPro"/>
</dbReference>
<proteinExistence type="predicted"/>
<reference evidence="2" key="2">
    <citation type="submission" date="2025-09" db="UniProtKB">
        <authorList>
            <consortium name="Ensembl"/>
        </authorList>
    </citation>
    <scope>IDENTIFICATION</scope>
</reference>
<dbReference type="Pfam" id="PF00833">
    <property type="entry name" value="Ribosomal_S17e"/>
    <property type="match status" value="1"/>
</dbReference>
<evidence type="ECO:0000313" key="3">
    <source>
        <dbReference type="Proteomes" id="UP000694425"/>
    </source>
</evidence>
<sequence>ITANTGQIHTKTMKKTGCGITEKYYSFLGNDIHTSVCDRDYHYSQEETLQQDSSFATRETKQLQKGSVRNISNKLQQEETESRDNCVPEVSALDQEINEVESDTKEILKFLEYGSMCNLQFTQPTVRMNFKHHVDPNGSILRHIQVSFCLPSMWAPGQAS</sequence>
<dbReference type="GO" id="GO:0003735">
    <property type="term" value="F:structural constituent of ribosome"/>
    <property type="evidence" value="ECO:0007669"/>
    <property type="project" value="InterPro"/>
</dbReference>
<accession>A0A8C7ESL1</accession>
<dbReference type="Proteomes" id="UP000694425">
    <property type="component" value="Unplaced"/>
</dbReference>
<name>A0A8C7ESL1_NEOVI</name>
<dbReference type="GO" id="GO:0006412">
    <property type="term" value="P:translation"/>
    <property type="evidence" value="ECO:0007669"/>
    <property type="project" value="InterPro"/>
</dbReference>
<protein>
    <submittedName>
        <fullName evidence="2">Uncharacterized protein</fullName>
    </submittedName>
</protein>
<reference evidence="2" key="1">
    <citation type="submission" date="2025-08" db="UniProtKB">
        <authorList>
            <consortium name="Ensembl"/>
        </authorList>
    </citation>
    <scope>IDENTIFICATION</scope>
</reference>